<dbReference type="CDD" id="cd02516">
    <property type="entry name" value="CDP-ME_synthetase"/>
    <property type="match status" value="1"/>
</dbReference>
<feature type="site" description="Transition state stabilizer" evidence="3">
    <location>
        <position position="19"/>
    </location>
</feature>
<dbReference type="InterPro" id="IPR050088">
    <property type="entry name" value="IspD/TarI_cytidylyltransf_bact"/>
</dbReference>
<dbReference type="GO" id="GO:0050518">
    <property type="term" value="F:2-C-methyl-D-erythritol 4-phosphate cytidylyltransferase activity"/>
    <property type="evidence" value="ECO:0007669"/>
    <property type="project" value="UniProtKB-EC"/>
</dbReference>
<evidence type="ECO:0000256" key="3">
    <source>
        <dbReference type="HAMAP-Rule" id="MF_00108"/>
    </source>
</evidence>
<dbReference type="Pfam" id="PF01128">
    <property type="entry name" value="IspD"/>
    <property type="match status" value="1"/>
</dbReference>
<comment type="catalytic activity">
    <reaction evidence="3">
        <text>2-C-methyl-D-erythritol 4-phosphate + CTP + H(+) = 4-CDP-2-C-methyl-D-erythritol + diphosphate</text>
        <dbReference type="Rhea" id="RHEA:13429"/>
        <dbReference type="ChEBI" id="CHEBI:15378"/>
        <dbReference type="ChEBI" id="CHEBI:33019"/>
        <dbReference type="ChEBI" id="CHEBI:37563"/>
        <dbReference type="ChEBI" id="CHEBI:57823"/>
        <dbReference type="ChEBI" id="CHEBI:58262"/>
        <dbReference type="EC" id="2.7.7.60"/>
    </reaction>
</comment>
<dbReference type="PANTHER" id="PTHR32125">
    <property type="entry name" value="2-C-METHYL-D-ERYTHRITOL 4-PHOSPHATE CYTIDYLYLTRANSFERASE, CHLOROPLASTIC"/>
    <property type="match status" value="1"/>
</dbReference>
<dbReference type="InterPro" id="IPR029044">
    <property type="entry name" value="Nucleotide-diphossugar_trans"/>
</dbReference>
<dbReference type="Proteomes" id="UP001596958">
    <property type="component" value="Unassembled WGS sequence"/>
</dbReference>
<keyword evidence="5" id="KW-1185">Reference proteome</keyword>
<organism evidence="4 5">
    <name type="scientific">Mucilaginibacter calamicampi</name>
    <dbReference type="NCBI Taxonomy" id="1302352"/>
    <lineage>
        <taxon>Bacteria</taxon>
        <taxon>Pseudomonadati</taxon>
        <taxon>Bacteroidota</taxon>
        <taxon>Sphingobacteriia</taxon>
        <taxon>Sphingobacteriales</taxon>
        <taxon>Sphingobacteriaceae</taxon>
        <taxon>Mucilaginibacter</taxon>
    </lineage>
</organism>
<dbReference type="NCBIfam" id="TIGR00453">
    <property type="entry name" value="ispD"/>
    <property type="match status" value="1"/>
</dbReference>
<dbReference type="NCBIfam" id="NF001186">
    <property type="entry name" value="PRK00155.2-3"/>
    <property type="match status" value="1"/>
</dbReference>
<dbReference type="RefSeq" id="WP_377098844.1">
    <property type="nucleotide sequence ID" value="NZ_JBHTHU010000005.1"/>
</dbReference>
<evidence type="ECO:0000256" key="1">
    <source>
        <dbReference type="ARBA" id="ARBA00022679"/>
    </source>
</evidence>
<dbReference type="Gene3D" id="3.90.550.10">
    <property type="entry name" value="Spore Coat Polysaccharide Biosynthesis Protein SpsA, Chain A"/>
    <property type="match status" value="1"/>
</dbReference>
<feature type="site" description="Positions MEP for the nucleophilic attack" evidence="3">
    <location>
        <position position="156"/>
    </location>
</feature>
<dbReference type="PANTHER" id="PTHR32125:SF4">
    <property type="entry name" value="2-C-METHYL-D-ERYTHRITOL 4-PHOSPHATE CYTIDYLYLTRANSFERASE, CHLOROPLASTIC"/>
    <property type="match status" value="1"/>
</dbReference>
<feature type="site" description="Positions MEP for the nucleophilic attack" evidence="3">
    <location>
        <position position="210"/>
    </location>
</feature>
<dbReference type="HAMAP" id="MF_00108">
    <property type="entry name" value="IspD"/>
    <property type="match status" value="1"/>
</dbReference>
<evidence type="ECO:0000256" key="2">
    <source>
        <dbReference type="ARBA" id="ARBA00022695"/>
    </source>
</evidence>
<sequence>MTNDTNHYAIVVAGGSGTRMGTTIPKQFLSVNGLPILMHSLLAFYNSASKPQLILALHTDFHDYWKQLCSTHNFDIPHTLVSGGETRFHSVKAAFDIISDTNSIIAVHDAVRPLILSLLIDTAYQQAAESGNAIVAVKSRDSVRQLKGDTSVSLKRDEIYLVQTPQTFQYAQLKAAYLQAYNNAFTDDASVVESAGFKIHLVEGDHQNIKITFPEDIAIAELILKNRGAAGS</sequence>
<feature type="site" description="Transition state stabilizer" evidence="3">
    <location>
        <position position="26"/>
    </location>
</feature>
<comment type="function">
    <text evidence="3">Catalyzes the formation of 4-diphosphocytidyl-2-C-methyl-D-erythritol from CTP and 2-C-methyl-D-erythritol 4-phosphate (MEP).</text>
</comment>
<dbReference type="EMBL" id="JBHTHU010000005">
    <property type="protein sequence ID" value="MFD0749992.1"/>
    <property type="molecule type" value="Genomic_DNA"/>
</dbReference>
<dbReference type="SUPFAM" id="SSF53448">
    <property type="entry name" value="Nucleotide-diphospho-sugar transferases"/>
    <property type="match status" value="1"/>
</dbReference>
<name>A0ABW2YU71_9SPHI</name>
<evidence type="ECO:0000313" key="4">
    <source>
        <dbReference type="EMBL" id="MFD0749992.1"/>
    </source>
</evidence>
<dbReference type="InterPro" id="IPR034683">
    <property type="entry name" value="IspD/TarI"/>
</dbReference>
<evidence type="ECO:0000313" key="5">
    <source>
        <dbReference type="Proteomes" id="UP001596958"/>
    </source>
</evidence>
<dbReference type="EC" id="2.7.7.60" evidence="3"/>
<reference evidence="5" key="1">
    <citation type="journal article" date="2019" name="Int. J. Syst. Evol. Microbiol.">
        <title>The Global Catalogue of Microorganisms (GCM) 10K type strain sequencing project: providing services to taxonomists for standard genome sequencing and annotation.</title>
        <authorList>
            <consortium name="The Broad Institute Genomics Platform"/>
            <consortium name="The Broad Institute Genome Sequencing Center for Infectious Disease"/>
            <person name="Wu L."/>
            <person name="Ma J."/>
        </authorList>
    </citation>
    <scope>NUCLEOTIDE SEQUENCE [LARGE SCALE GENOMIC DNA]</scope>
    <source>
        <strain evidence="5">CCUG 63418</strain>
    </source>
</reference>
<comment type="caution">
    <text evidence="4">The sequence shown here is derived from an EMBL/GenBank/DDBJ whole genome shotgun (WGS) entry which is preliminary data.</text>
</comment>
<dbReference type="InterPro" id="IPR001228">
    <property type="entry name" value="IspD"/>
</dbReference>
<comment type="similarity">
    <text evidence="3">Belongs to the IspD/TarI cytidylyltransferase family. IspD subfamily.</text>
</comment>
<comment type="pathway">
    <text evidence="3">Isoprenoid biosynthesis; isopentenyl diphosphate biosynthesis via DXP pathway; isopentenyl diphosphate from 1-deoxy-D-xylulose 5-phosphate: step 2/6.</text>
</comment>
<keyword evidence="3" id="KW-0414">Isoprene biosynthesis</keyword>
<keyword evidence="1 3" id="KW-0808">Transferase</keyword>
<protein>
    <recommendedName>
        <fullName evidence="3">2-C-methyl-D-erythritol 4-phosphate cytidylyltransferase</fullName>
        <ecNumber evidence="3">2.7.7.60</ecNumber>
    </recommendedName>
    <alternativeName>
        <fullName evidence="3">4-diphosphocytidyl-2C-methyl-D-erythritol synthase</fullName>
    </alternativeName>
    <alternativeName>
        <fullName evidence="3">MEP cytidylyltransferase</fullName>
        <shortName evidence="3">MCT</shortName>
    </alternativeName>
</protein>
<keyword evidence="2 3" id="KW-0548">Nucleotidyltransferase</keyword>
<proteinExistence type="inferred from homology"/>
<accession>A0ABW2YU71</accession>
<gene>
    <name evidence="3" type="primary">ispD</name>
    <name evidence="4" type="ORF">ACFQZS_07555</name>
</gene>